<dbReference type="InterPro" id="IPR036890">
    <property type="entry name" value="HATPase_C_sf"/>
</dbReference>
<keyword evidence="12" id="KW-0418">Kinase</keyword>
<dbReference type="SUPFAM" id="SSF55874">
    <property type="entry name" value="ATPase domain of HSP90 chaperone/DNA topoisomerase II/histidine kinase"/>
    <property type="match status" value="1"/>
</dbReference>
<organism evidence="18 19">
    <name type="scientific">Methylobacterium organophilum</name>
    <dbReference type="NCBI Taxonomy" id="410"/>
    <lineage>
        <taxon>Bacteria</taxon>
        <taxon>Pseudomonadati</taxon>
        <taxon>Pseudomonadota</taxon>
        <taxon>Alphaproteobacteria</taxon>
        <taxon>Hyphomicrobiales</taxon>
        <taxon>Methylobacteriaceae</taxon>
        <taxon>Methylobacterium</taxon>
    </lineage>
</organism>
<evidence type="ECO:0000256" key="5">
    <source>
        <dbReference type="ARBA" id="ARBA00022553"/>
    </source>
</evidence>
<gene>
    <name evidence="18" type="ORF">LKMONMHP_2615</name>
</gene>
<dbReference type="InterPro" id="IPR011102">
    <property type="entry name" value="Sig_transdc_His_kinase_HWE"/>
</dbReference>
<feature type="domain" description="PAC" evidence="17">
    <location>
        <begin position="234"/>
        <end position="286"/>
    </location>
</feature>
<keyword evidence="8" id="KW-0288">FMN</keyword>
<dbReference type="SMART" id="SM00911">
    <property type="entry name" value="HWE_HK"/>
    <property type="match status" value="1"/>
</dbReference>
<dbReference type="Gene3D" id="3.30.565.10">
    <property type="entry name" value="Histidine kinase-like ATPase, C-terminal domain"/>
    <property type="match status" value="1"/>
</dbReference>
<proteinExistence type="predicted"/>
<keyword evidence="10" id="KW-0677">Repeat</keyword>
<dbReference type="InterPro" id="IPR013655">
    <property type="entry name" value="PAS_fold_3"/>
</dbReference>
<evidence type="ECO:0000259" key="17">
    <source>
        <dbReference type="PROSITE" id="PS50113"/>
    </source>
</evidence>
<dbReference type="InterPro" id="IPR000014">
    <property type="entry name" value="PAS"/>
</dbReference>
<keyword evidence="9" id="KW-0808">Transferase</keyword>
<evidence type="ECO:0000256" key="2">
    <source>
        <dbReference type="ARBA" id="ARBA00012438"/>
    </source>
</evidence>
<keyword evidence="5" id="KW-0597">Phosphoprotein</keyword>
<evidence type="ECO:0000256" key="12">
    <source>
        <dbReference type="ARBA" id="ARBA00022777"/>
    </source>
</evidence>
<dbReference type="Proteomes" id="UP001055156">
    <property type="component" value="Unassembled WGS sequence"/>
</dbReference>
<evidence type="ECO:0000256" key="9">
    <source>
        <dbReference type="ARBA" id="ARBA00022679"/>
    </source>
</evidence>
<keyword evidence="14" id="KW-0157">Chromophore</keyword>
<keyword evidence="11" id="KW-0547">Nucleotide-binding</keyword>
<dbReference type="InterPro" id="IPR000700">
    <property type="entry name" value="PAS-assoc_C"/>
</dbReference>
<dbReference type="CDD" id="cd00130">
    <property type="entry name" value="PAS"/>
    <property type="match status" value="2"/>
</dbReference>
<evidence type="ECO:0000256" key="1">
    <source>
        <dbReference type="ARBA" id="ARBA00000085"/>
    </source>
</evidence>
<dbReference type="Pfam" id="PF08447">
    <property type="entry name" value="PAS_3"/>
    <property type="match status" value="1"/>
</dbReference>
<evidence type="ECO:0000313" key="18">
    <source>
        <dbReference type="EMBL" id="GJE27754.1"/>
    </source>
</evidence>
<evidence type="ECO:0000256" key="15">
    <source>
        <dbReference type="ARBA" id="ARBA00023026"/>
    </source>
</evidence>
<evidence type="ECO:0000256" key="8">
    <source>
        <dbReference type="ARBA" id="ARBA00022643"/>
    </source>
</evidence>
<dbReference type="EC" id="2.7.13.3" evidence="2"/>
<keyword evidence="6" id="KW-0716">Sensory transduction</keyword>
<dbReference type="SMART" id="SM00091">
    <property type="entry name" value="PAS"/>
    <property type="match status" value="2"/>
</dbReference>
<comment type="catalytic activity">
    <reaction evidence="1">
        <text>ATP + protein L-histidine = ADP + protein N-phospho-L-histidine.</text>
        <dbReference type="EC" id="2.7.13.3"/>
    </reaction>
</comment>
<evidence type="ECO:0000256" key="11">
    <source>
        <dbReference type="ARBA" id="ARBA00022741"/>
    </source>
</evidence>
<dbReference type="EMBL" id="BPQV01000007">
    <property type="protein sequence ID" value="GJE27754.1"/>
    <property type="molecule type" value="Genomic_DNA"/>
</dbReference>
<dbReference type="Pfam" id="PF08448">
    <property type="entry name" value="PAS_4"/>
    <property type="match status" value="1"/>
</dbReference>
<evidence type="ECO:0000256" key="3">
    <source>
        <dbReference type="ARBA" id="ARBA00021740"/>
    </source>
</evidence>
<keyword evidence="16" id="KW-0675">Receptor</keyword>
<dbReference type="NCBIfam" id="TIGR00229">
    <property type="entry name" value="sensory_box"/>
    <property type="match status" value="2"/>
</dbReference>
<dbReference type="Gene3D" id="3.30.450.20">
    <property type="entry name" value="PAS domain"/>
    <property type="match status" value="2"/>
</dbReference>
<evidence type="ECO:0000256" key="14">
    <source>
        <dbReference type="ARBA" id="ARBA00022991"/>
    </source>
</evidence>
<evidence type="ECO:0000256" key="10">
    <source>
        <dbReference type="ARBA" id="ARBA00022737"/>
    </source>
</evidence>
<sequence length="485" mass="54817">MTTEPKPDGHAFDRDFWRAEAHIDAILPGVGSQIADSELRLLADNIPTLCWMARGDGYIVWYNRRWHEYCGTTPEAMEGWGWQAVHDPAELDRVTKAWTASIATGEPVEMVCPLRGADGIFRPFLTRIAPLRDGTGRVIRWFGVNMEIGAQRRAEAARDATQAQYDVLTDAMPQMVWSTLPDGYHDYYNDRWYEFTGVPVGSTDGEAWNGMFHPEDQERAWKRWRHSLATGEPYEVEYRLRHRSGEYRWTLGRALPVRDEEGRIIRWIGTCTDIDAAKRVAEQNELLNRELSHRIKNIFAIISGLIRLSARRDPAVKDFARDLMSRIAALGRAHEFARPHSEESRPEMPEMMLQGMLRDLFEPYGIDGVPRVALEGDDVPVDDKGATPLALLFHELATNAAKYGALSVPDGRVRVSVARTGDDLALVWEEQGGPAIEGPPSRRGFGTQLATMSVEQQLGGLLVREWRREGLRASVALRCSRLVRS</sequence>
<dbReference type="SUPFAM" id="SSF55785">
    <property type="entry name" value="PYP-like sensor domain (PAS domain)"/>
    <property type="match status" value="2"/>
</dbReference>
<keyword evidence="13" id="KW-0067">ATP-binding</keyword>
<dbReference type="InterPro" id="IPR035965">
    <property type="entry name" value="PAS-like_dom_sf"/>
</dbReference>
<dbReference type="SMART" id="SM00086">
    <property type="entry name" value="PAC"/>
    <property type="match status" value="2"/>
</dbReference>
<keyword evidence="19" id="KW-1185">Reference proteome</keyword>
<keyword evidence="7" id="KW-0285">Flavoprotein</keyword>
<dbReference type="RefSeq" id="WP_238311554.1">
    <property type="nucleotide sequence ID" value="NZ_BPQV01000007.1"/>
</dbReference>
<dbReference type="PANTHER" id="PTHR41523">
    <property type="entry name" value="TWO-COMPONENT SYSTEM SENSOR PROTEIN"/>
    <property type="match status" value="1"/>
</dbReference>
<evidence type="ECO:0000256" key="4">
    <source>
        <dbReference type="ARBA" id="ARBA00022543"/>
    </source>
</evidence>
<protein>
    <recommendedName>
        <fullName evidence="3">Blue-light-activated histidine kinase</fullName>
        <ecNumber evidence="2">2.7.13.3</ecNumber>
    </recommendedName>
</protein>
<evidence type="ECO:0000313" key="19">
    <source>
        <dbReference type="Proteomes" id="UP001055156"/>
    </source>
</evidence>
<reference evidence="18" key="1">
    <citation type="journal article" date="2021" name="Front. Microbiol.">
        <title>Comprehensive Comparative Genomics and Phenotyping of Methylobacterium Species.</title>
        <authorList>
            <person name="Alessa O."/>
            <person name="Ogura Y."/>
            <person name="Fujitani Y."/>
            <person name="Takami H."/>
            <person name="Hayashi T."/>
            <person name="Sahin N."/>
            <person name="Tani A."/>
        </authorList>
    </citation>
    <scope>NUCLEOTIDE SEQUENCE</scope>
    <source>
        <strain evidence="18">NBRC 15689</strain>
    </source>
</reference>
<dbReference type="PANTHER" id="PTHR41523:SF8">
    <property type="entry name" value="ETHYLENE RESPONSE SENSOR PROTEIN"/>
    <property type="match status" value="1"/>
</dbReference>
<keyword evidence="15" id="KW-0843">Virulence</keyword>
<evidence type="ECO:0000256" key="7">
    <source>
        <dbReference type="ARBA" id="ARBA00022630"/>
    </source>
</evidence>
<name>A0ABQ4TAV8_METOR</name>
<dbReference type="InterPro" id="IPR013656">
    <property type="entry name" value="PAS_4"/>
</dbReference>
<accession>A0ABQ4TAV8</accession>
<dbReference type="Pfam" id="PF07536">
    <property type="entry name" value="HWE_HK"/>
    <property type="match status" value="1"/>
</dbReference>
<dbReference type="PROSITE" id="PS50113">
    <property type="entry name" value="PAC"/>
    <property type="match status" value="1"/>
</dbReference>
<dbReference type="InterPro" id="IPR001610">
    <property type="entry name" value="PAC"/>
</dbReference>
<keyword evidence="4" id="KW-0600">Photoreceptor protein</keyword>
<comment type="caution">
    <text evidence="18">The sequence shown here is derived from an EMBL/GenBank/DDBJ whole genome shotgun (WGS) entry which is preliminary data.</text>
</comment>
<evidence type="ECO:0000256" key="13">
    <source>
        <dbReference type="ARBA" id="ARBA00022840"/>
    </source>
</evidence>
<evidence type="ECO:0000256" key="6">
    <source>
        <dbReference type="ARBA" id="ARBA00022606"/>
    </source>
</evidence>
<reference evidence="18" key="2">
    <citation type="submission" date="2021-08" db="EMBL/GenBank/DDBJ databases">
        <authorList>
            <person name="Tani A."/>
            <person name="Ola A."/>
            <person name="Ogura Y."/>
            <person name="Katsura K."/>
            <person name="Hayashi T."/>
        </authorList>
    </citation>
    <scope>NUCLEOTIDE SEQUENCE</scope>
    <source>
        <strain evidence="18">NBRC 15689</strain>
    </source>
</reference>
<evidence type="ECO:0000256" key="16">
    <source>
        <dbReference type="ARBA" id="ARBA00023170"/>
    </source>
</evidence>